<feature type="domain" description="CSC1/OSCA1-like cytosolic" evidence="3">
    <location>
        <begin position="454"/>
        <end position="519"/>
    </location>
</feature>
<dbReference type="EMBL" id="BDSA01000001">
    <property type="protein sequence ID" value="GBE58657.1"/>
    <property type="molecule type" value="Genomic_DNA"/>
</dbReference>
<dbReference type="GeneID" id="39872427"/>
<evidence type="ECO:0000259" key="3">
    <source>
        <dbReference type="Pfam" id="PF14703"/>
    </source>
</evidence>
<evidence type="ECO:0000256" key="1">
    <source>
        <dbReference type="SAM" id="MobiDB-lite"/>
    </source>
</evidence>
<feature type="region of interest" description="Disordered" evidence="1">
    <location>
        <begin position="76"/>
        <end position="107"/>
    </location>
</feature>
<dbReference type="PANTHER" id="PTHR13018">
    <property type="entry name" value="PROBABLE MEMBRANE PROTEIN DUF221-RELATED"/>
    <property type="match status" value="1"/>
</dbReference>
<feature type="compositionally biased region" description="Basic and acidic residues" evidence="1">
    <location>
        <begin position="336"/>
        <end position="347"/>
    </location>
</feature>
<feature type="compositionally biased region" description="Polar residues" evidence="1">
    <location>
        <begin position="377"/>
        <end position="395"/>
    </location>
</feature>
<keyword evidence="2" id="KW-0472">Membrane</keyword>
<feature type="transmembrane region" description="Helical" evidence="2">
    <location>
        <begin position="209"/>
        <end position="230"/>
    </location>
</feature>
<feature type="compositionally biased region" description="Low complexity" evidence="1">
    <location>
        <begin position="92"/>
        <end position="103"/>
    </location>
</feature>
<sequence>MERALRNFIIIISIDITVFVASVVLWCSKRTKIILLIQNSLQGLHFLNRRKQQEQTQADNRRVTIDDVKYRVTYQSSYDSSSSGTDAENDDSNSANNEGESSSYGKSAAASMYIERKKRKTSTEGEKTTTRQKRKDTWWYYLYHGKHNKIRNNEAVLYLGFMRSTCIMLLICSVVAIVSNIVIFTHLTVNNKPHFLLTYSIEDLRTCKVTVWTLYATTWIYSIIVYVHILKFKQKVNKGKQITVMLRPQLHTIMIFGFDKNITDPTRFYRYFEKYFPEHVLSVHLVFNHSKRMALEEELKATKAQLCLCRDMSLLVDKSRQTDKRSAVTSSSGKEAVARRGDADAAPRKPRRSRSCGMLPEADMKGAASQYGPLRNCASSTTQGGTPRNCASSTNLLSLPKPAKPEPKKPSLAIPKGITRYVTRMLGKNDTELQDASDSEDFEDLGERFAGLLKKVRELKARIEEEFNREHTTSARICFVSFADSNVVLHILKDRNLLEGMPTWRIVPAPHPRDIIWQNLHLPRWKSGEIIQHQRSNRALVLEFYHATHYYGRAQLVRAPYHDKPHVEASRILDTNCAPEVPTVWTRVLSGDRYHTDTAGGVDDRLLGKLRNATMDIVQKIFDGAFDSLSLELGTVLVNTTWRFSTIYVINATLLGSSNQLLQLSQLSSKPKNAAL</sequence>
<feature type="transmembrane region" description="Helical" evidence="2">
    <location>
        <begin position="6"/>
        <end position="27"/>
    </location>
</feature>
<dbReference type="Proteomes" id="UP000236319">
    <property type="component" value="Unassembled WGS sequence"/>
</dbReference>
<dbReference type="GO" id="GO:0005227">
    <property type="term" value="F:calcium-activated cation channel activity"/>
    <property type="evidence" value="ECO:0007669"/>
    <property type="project" value="InterPro"/>
</dbReference>
<evidence type="ECO:0000313" key="4">
    <source>
        <dbReference type="EMBL" id="GBE58657.1"/>
    </source>
</evidence>
<organism evidence="4 5">
    <name type="scientific">Babesia ovata</name>
    <dbReference type="NCBI Taxonomy" id="189622"/>
    <lineage>
        <taxon>Eukaryota</taxon>
        <taxon>Sar</taxon>
        <taxon>Alveolata</taxon>
        <taxon>Apicomplexa</taxon>
        <taxon>Aconoidasida</taxon>
        <taxon>Piroplasmida</taxon>
        <taxon>Babesiidae</taxon>
        <taxon>Babesia</taxon>
    </lineage>
</organism>
<evidence type="ECO:0000313" key="5">
    <source>
        <dbReference type="Proteomes" id="UP000236319"/>
    </source>
</evidence>
<accession>A0A2H6K6N1</accession>
<name>A0A2H6K6N1_9APIC</name>
<feature type="transmembrane region" description="Helical" evidence="2">
    <location>
        <begin position="167"/>
        <end position="189"/>
    </location>
</feature>
<dbReference type="VEuPathDB" id="PiroplasmaDB:BOVATA_001500"/>
<dbReference type="InterPro" id="IPR045122">
    <property type="entry name" value="Csc1-like"/>
</dbReference>
<dbReference type="RefSeq" id="XP_028864900.1">
    <property type="nucleotide sequence ID" value="XM_029009067.1"/>
</dbReference>
<comment type="caution">
    <text evidence="4">The sequence shown here is derived from an EMBL/GenBank/DDBJ whole genome shotgun (WGS) entry which is preliminary data.</text>
</comment>
<dbReference type="GO" id="GO:0005886">
    <property type="term" value="C:plasma membrane"/>
    <property type="evidence" value="ECO:0007669"/>
    <property type="project" value="TreeGrafter"/>
</dbReference>
<gene>
    <name evidence="4" type="ORF">BOVATA_001500</name>
</gene>
<reference evidence="4 5" key="1">
    <citation type="journal article" date="2017" name="BMC Genomics">
        <title>Whole-genome assembly of Babesia ovata and comparative genomics between closely related pathogens.</title>
        <authorList>
            <person name="Yamagishi J."/>
            <person name="Asada M."/>
            <person name="Hakimi H."/>
            <person name="Tanaka T.Q."/>
            <person name="Sugimoto C."/>
            <person name="Kawazu S."/>
        </authorList>
    </citation>
    <scope>NUCLEOTIDE SEQUENCE [LARGE SCALE GENOMIC DNA]</scope>
    <source>
        <strain evidence="4 5">Miyake</strain>
    </source>
</reference>
<protein>
    <submittedName>
        <fullName evidence="4">Membrane protein, putative</fullName>
    </submittedName>
</protein>
<evidence type="ECO:0000256" key="2">
    <source>
        <dbReference type="SAM" id="Phobius"/>
    </source>
</evidence>
<keyword evidence="2" id="KW-1133">Transmembrane helix</keyword>
<keyword evidence="2" id="KW-0812">Transmembrane</keyword>
<dbReference type="OrthoDB" id="365492at2759"/>
<dbReference type="Pfam" id="PF14703">
    <property type="entry name" value="PHM7_cyt"/>
    <property type="match status" value="1"/>
</dbReference>
<feature type="region of interest" description="Disordered" evidence="1">
    <location>
        <begin position="320"/>
        <end position="413"/>
    </location>
</feature>
<dbReference type="InterPro" id="IPR027815">
    <property type="entry name" value="CSC1/OSCA1-like_cyt"/>
</dbReference>
<proteinExistence type="predicted"/>
<dbReference type="PANTHER" id="PTHR13018:SF5">
    <property type="entry name" value="RE44586P"/>
    <property type="match status" value="1"/>
</dbReference>
<keyword evidence="5" id="KW-1185">Reference proteome</keyword>
<dbReference type="AlphaFoldDB" id="A0A2H6K6N1"/>